<dbReference type="PANTHER" id="PTHR31898">
    <property type="entry name" value="TRANSMEMBRANE PROTEIN 136"/>
    <property type="match status" value="1"/>
</dbReference>
<dbReference type="PANTHER" id="PTHR31898:SF1">
    <property type="entry name" value="TLC DOMAIN-CONTAINING PROTEIN 5"/>
    <property type="match status" value="1"/>
</dbReference>
<keyword evidence="9" id="KW-1185">Reference proteome</keyword>
<comment type="caution">
    <text evidence="8">The sequence shown here is derived from an EMBL/GenBank/DDBJ whole genome shotgun (WGS) entry which is preliminary data.</text>
</comment>
<evidence type="ECO:0000256" key="3">
    <source>
        <dbReference type="ARBA" id="ARBA00022989"/>
    </source>
</evidence>
<name>A0ABQ9IYC2_9CUCU</name>
<dbReference type="InterPro" id="IPR042512">
    <property type="entry name" value="TLCD5"/>
</dbReference>
<keyword evidence="2 5" id="KW-0812">Transmembrane</keyword>
<feature type="transmembrane region" description="Helical" evidence="6">
    <location>
        <begin position="158"/>
        <end position="181"/>
    </location>
</feature>
<organism evidence="8 9">
    <name type="scientific">Molorchus minor</name>
    <dbReference type="NCBI Taxonomy" id="1323400"/>
    <lineage>
        <taxon>Eukaryota</taxon>
        <taxon>Metazoa</taxon>
        <taxon>Ecdysozoa</taxon>
        <taxon>Arthropoda</taxon>
        <taxon>Hexapoda</taxon>
        <taxon>Insecta</taxon>
        <taxon>Pterygota</taxon>
        <taxon>Neoptera</taxon>
        <taxon>Endopterygota</taxon>
        <taxon>Coleoptera</taxon>
        <taxon>Polyphaga</taxon>
        <taxon>Cucujiformia</taxon>
        <taxon>Chrysomeloidea</taxon>
        <taxon>Cerambycidae</taxon>
        <taxon>Lamiinae</taxon>
        <taxon>Monochamini</taxon>
        <taxon>Molorchus</taxon>
    </lineage>
</organism>
<evidence type="ECO:0000256" key="1">
    <source>
        <dbReference type="ARBA" id="ARBA00004141"/>
    </source>
</evidence>
<evidence type="ECO:0000256" key="5">
    <source>
        <dbReference type="PROSITE-ProRule" id="PRU00205"/>
    </source>
</evidence>
<evidence type="ECO:0000256" key="6">
    <source>
        <dbReference type="SAM" id="Phobius"/>
    </source>
</evidence>
<keyword evidence="4 5" id="KW-0472">Membrane</keyword>
<evidence type="ECO:0000313" key="8">
    <source>
        <dbReference type="EMBL" id="KAJ8968898.1"/>
    </source>
</evidence>
<evidence type="ECO:0000256" key="4">
    <source>
        <dbReference type="ARBA" id="ARBA00023136"/>
    </source>
</evidence>
<evidence type="ECO:0000256" key="2">
    <source>
        <dbReference type="ARBA" id="ARBA00022692"/>
    </source>
</evidence>
<comment type="subcellular location">
    <subcellularLocation>
        <location evidence="1">Membrane</location>
        <topology evidence="1">Multi-pass membrane protein</topology>
    </subcellularLocation>
</comment>
<dbReference type="PROSITE" id="PS50922">
    <property type="entry name" value="TLC"/>
    <property type="match status" value="1"/>
</dbReference>
<keyword evidence="3 6" id="KW-1133">Transmembrane helix</keyword>
<evidence type="ECO:0000313" key="9">
    <source>
        <dbReference type="Proteomes" id="UP001162164"/>
    </source>
</evidence>
<feature type="transmembrane region" description="Helical" evidence="6">
    <location>
        <begin position="127"/>
        <end position="146"/>
    </location>
</feature>
<dbReference type="Proteomes" id="UP001162164">
    <property type="component" value="Unassembled WGS sequence"/>
</dbReference>
<dbReference type="EMBL" id="JAPWTJ010001908">
    <property type="protein sequence ID" value="KAJ8968898.1"/>
    <property type="molecule type" value="Genomic_DNA"/>
</dbReference>
<dbReference type="InterPro" id="IPR006634">
    <property type="entry name" value="TLC-dom"/>
</dbReference>
<dbReference type="SMART" id="SM00724">
    <property type="entry name" value="TLC"/>
    <property type="match status" value="1"/>
</dbReference>
<evidence type="ECO:0000259" key="7">
    <source>
        <dbReference type="PROSITE" id="PS50922"/>
    </source>
</evidence>
<gene>
    <name evidence="8" type="ORF">NQ317_008835</name>
</gene>
<accession>A0ABQ9IYC2</accession>
<feature type="domain" description="TLC" evidence="7">
    <location>
        <begin position="1"/>
        <end position="169"/>
    </location>
</feature>
<feature type="transmembrane region" description="Helical" evidence="6">
    <location>
        <begin position="37"/>
        <end position="58"/>
    </location>
</feature>
<dbReference type="Pfam" id="PF03798">
    <property type="entry name" value="TRAM_LAG1_CLN8"/>
    <property type="match status" value="1"/>
</dbReference>
<protein>
    <recommendedName>
        <fullName evidence="7">TLC domain-containing protein</fullName>
    </recommendedName>
</protein>
<proteinExistence type="predicted"/>
<sequence>MLHKLEFSALENEILIGRVNANPNDSPFAHPEWRTTYTQSFLMVVSLGYFIHDLEWIISYQREDKLMMAHHIYSVLALFRMLFKGYSGGQATCALGSMEITNPFLQARWFIRSEGMYPSILHTSVETTFMIVFFLVRILFGTYLMIIILKQPENDWDFIFLTLAIYLMSWIFFINMIKYVFVKYFGIRTTQELRDKNK</sequence>
<reference evidence="8" key="1">
    <citation type="journal article" date="2023" name="Insect Mol. Biol.">
        <title>Genome sequencing provides insights into the evolution of gene families encoding plant cell wall-degrading enzymes in longhorned beetles.</title>
        <authorList>
            <person name="Shin N.R."/>
            <person name="Okamura Y."/>
            <person name="Kirsch R."/>
            <person name="Pauchet Y."/>
        </authorList>
    </citation>
    <scope>NUCLEOTIDE SEQUENCE</scope>
    <source>
        <strain evidence="8">MMC_N1</strain>
    </source>
</reference>